<evidence type="ECO:0000313" key="2">
    <source>
        <dbReference type="EMBL" id="KAK2066254.1"/>
    </source>
</evidence>
<reference evidence="2" key="1">
    <citation type="journal article" date="2023" name="Mol. Plant Microbe Interact.">
        <title>Elucidating the Obligate Nature and Biological Capacity of an Invasive Fungal Corn Pathogen.</title>
        <authorList>
            <person name="MacCready J.S."/>
            <person name="Roggenkamp E.M."/>
            <person name="Gdanetz K."/>
            <person name="Chilvers M.I."/>
        </authorList>
    </citation>
    <scope>NUCLEOTIDE SEQUENCE</scope>
    <source>
        <strain evidence="2">PM02</strain>
    </source>
</reference>
<organism evidence="2 3">
    <name type="scientific">Phyllachora maydis</name>
    <dbReference type="NCBI Taxonomy" id="1825666"/>
    <lineage>
        <taxon>Eukaryota</taxon>
        <taxon>Fungi</taxon>
        <taxon>Dikarya</taxon>
        <taxon>Ascomycota</taxon>
        <taxon>Pezizomycotina</taxon>
        <taxon>Sordariomycetes</taxon>
        <taxon>Sordariomycetidae</taxon>
        <taxon>Phyllachorales</taxon>
        <taxon>Phyllachoraceae</taxon>
        <taxon>Phyllachora</taxon>
    </lineage>
</organism>
<dbReference type="Pfam" id="PF01885">
    <property type="entry name" value="PTS_2-RNA"/>
    <property type="match status" value="1"/>
</dbReference>
<dbReference type="GO" id="GO:0016740">
    <property type="term" value="F:transferase activity"/>
    <property type="evidence" value="ECO:0007669"/>
    <property type="project" value="InterPro"/>
</dbReference>
<keyword evidence="3" id="KW-1185">Reference proteome</keyword>
<dbReference type="InterPro" id="IPR002745">
    <property type="entry name" value="Ptrans_KptA/Tpt1"/>
</dbReference>
<feature type="region of interest" description="Disordered" evidence="1">
    <location>
        <begin position="27"/>
        <end position="47"/>
    </location>
</feature>
<proteinExistence type="predicted"/>
<accession>A0AAD9M5V9</accession>
<dbReference type="EMBL" id="JAQQPM010000001">
    <property type="protein sequence ID" value="KAK2066254.1"/>
    <property type="molecule type" value="Genomic_DNA"/>
</dbReference>
<gene>
    <name evidence="2" type="ORF">P8C59_000085</name>
</gene>
<dbReference type="AlphaFoldDB" id="A0AAD9M5V9"/>
<evidence type="ECO:0000313" key="3">
    <source>
        <dbReference type="Proteomes" id="UP001217918"/>
    </source>
</evidence>
<sequence>MAAALVAPASSISLDSARDIVLMPPSTIMQHSPRHGRSRGASIRGSGKVSARGRRYSVIEDPDVALYKALSFVLKRSVSENELDSDLDEETQKQVLVMDENSWVNAERVLKHPRISAFDVSIQDVQRVIAAKPGRLSIRLKPSSDAQDVASYEVHLNTPRRDSLAPVHAKTLDGERLSPDTDELPAFVVYETSYSRYPLILASGAIRRAAGTAQTVFVSAPVAEDGSLPAIEADIGIWIHLPSAMDADKTVVWQRSLDTGVIFTQAEELPIGLWKKAVARRLDIGVLLEDGEVKKEIPAGLRGKGAKGKTKKGKGSLKGRAEDASGSASEK</sequence>
<protein>
    <submittedName>
        <fullName evidence="2">Uncharacterized protein</fullName>
    </submittedName>
</protein>
<comment type="caution">
    <text evidence="2">The sequence shown here is derived from an EMBL/GenBank/DDBJ whole genome shotgun (WGS) entry which is preliminary data.</text>
</comment>
<feature type="compositionally biased region" description="Basic residues" evidence="1">
    <location>
        <begin position="304"/>
        <end position="317"/>
    </location>
</feature>
<feature type="region of interest" description="Disordered" evidence="1">
    <location>
        <begin position="299"/>
        <end position="331"/>
    </location>
</feature>
<name>A0AAD9M5V9_9PEZI</name>
<evidence type="ECO:0000256" key="1">
    <source>
        <dbReference type="SAM" id="MobiDB-lite"/>
    </source>
</evidence>
<dbReference type="Proteomes" id="UP001217918">
    <property type="component" value="Unassembled WGS sequence"/>
</dbReference>
<feature type="compositionally biased region" description="Basic and acidic residues" evidence="1">
    <location>
        <begin position="319"/>
        <end position="331"/>
    </location>
</feature>